<keyword evidence="5" id="KW-0067">ATP-binding</keyword>
<proteinExistence type="predicted"/>
<feature type="domain" description="Serine-threonine/tyrosine-protein kinase catalytic" evidence="6">
    <location>
        <begin position="18"/>
        <end position="119"/>
    </location>
</feature>
<evidence type="ECO:0000256" key="5">
    <source>
        <dbReference type="ARBA" id="ARBA00022840"/>
    </source>
</evidence>
<evidence type="ECO:0000256" key="3">
    <source>
        <dbReference type="ARBA" id="ARBA00022741"/>
    </source>
</evidence>
<evidence type="ECO:0000256" key="4">
    <source>
        <dbReference type="ARBA" id="ARBA00022777"/>
    </source>
</evidence>
<keyword evidence="2" id="KW-0808">Transferase</keyword>
<dbReference type="SUPFAM" id="SSF56112">
    <property type="entry name" value="Protein kinase-like (PK-like)"/>
    <property type="match status" value="1"/>
</dbReference>
<evidence type="ECO:0008006" key="10">
    <source>
        <dbReference type="Google" id="ProtNLM"/>
    </source>
</evidence>
<keyword evidence="1" id="KW-0723">Serine/threonine-protein kinase</keyword>
<sequence length="168" mass="18540">MLLIHELRIVLIMKSSGYMSPEYALEGLFSTKSDVFSFGVLLLEIMSSKKNTGFYQTDSLNLLGCEWDLWRSSRAQDLMDPVLGSVSSTNTLLRYINVGLLCVQESAADRPTMSDVVSMLDNESVVLPSPKQPAFSNLRSGLELHSSGNRPEVCSVNCVTLPIMEARS</sequence>
<dbReference type="PANTHER" id="PTHR27002:SF1075">
    <property type="entry name" value="RECEPTOR-LIKE SERINE_THREONINE-PROTEIN KINASE"/>
    <property type="match status" value="1"/>
</dbReference>
<dbReference type="Pfam" id="PF07714">
    <property type="entry name" value="PK_Tyr_Ser-Thr"/>
    <property type="match status" value="1"/>
</dbReference>
<evidence type="ECO:0000256" key="1">
    <source>
        <dbReference type="ARBA" id="ARBA00022527"/>
    </source>
</evidence>
<evidence type="ECO:0000259" key="7">
    <source>
        <dbReference type="Pfam" id="PF11883"/>
    </source>
</evidence>
<accession>A0ABY9E0X2</accession>
<dbReference type="Pfam" id="PF11883">
    <property type="entry name" value="DUF3403"/>
    <property type="match status" value="1"/>
</dbReference>
<keyword evidence="4" id="KW-0418">Kinase</keyword>
<feature type="domain" description="S-locus receptor kinase C-terminal" evidence="7">
    <location>
        <begin position="122"/>
        <end position="167"/>
    </location>
</feature>
<evidence type="ECO:0000259" key="6">
    <source>
        <dbReference type="Pfam" id="PF07714"/>
    </source>
</evidence>
<dbReference type="InterPro" id="IPR011009">
    <property type="entry name" value="Kinase-like_dom_sf"/>
</dbReference>
<dbReference type="InterPro" id="IPR021820">
    <property type="entry name" value="S-locus_recpt_kinase_C"/>
</dbReference>
<keyword evidence="3" id="KW-0547">Nucleotide-binding</keyword>
<organism evidence="8 9">
    <name type="scientific">Vitis vinifera</name>
    <name type="common">Grape</name>
    <dbReference type="NCBI Taxonomy" id="29760"/>
    <lineage>
        <taxon>Eukaryota</taxon>
        <taxon>Viridiplantae</taxon>
        <taxon>Streptophyta</taxon>
        <taxon>Embryophyta</taxon>
        <taxon>Tracheophyta</taxon>
        <taxon>Spermatophyta</taxon>
        <taxon>Magnoliopsida</taxon>
        <taxon>eudicotyledons</taxon>
        <taxon>Gunneridae</taxon>
        <taxon>Pentapetalae</taxon>
        <taxon>rosids</taxon>
        <taxon>Vitales</taxon>
        <taxon>Vitaceae</taxon>
        <taxon>Viteae</taxon>
        <taxon>Vitis</taxon>
    </lineage>
</organism>
<evidence type="ECO:0000313" key="9">
    <source>
        <dbReference type="Proteomes" id="UP001227230"/>
    </source>
</evidence>
<protein>
    <recommendedName>
        <fullName evidence="10">Protein kinase domain-containing protein</fullName>
    </recommendedName>
</protein>
<keyword evidence="9" id="KW-1185">Reference proteome</keyword>
<evidence type="ECO:0000256" key="2">
    <source>
        <dbReference type="ARBA" id="ARBA00022679"/>
    </source>
</evidence>
<dbReference type="PANTHER" id="PTHR27002">
    <property type="entry name" value="RECEPTOR-LIKE SERINE/THREONINE-PROTEIN KINASE SD1-8"/>
    <property type="match status" value="1"/>
</dbReference>
<reference evidence="8 9" key="1">
    <citation type="journal article" date="2023" name="Hortic Res">
        <title>The complete reference genome for grapevine (Vitis vinifera L.) genetics and breeding.</title>
        <authorList>
            <person name="Shi X."/>
            <person name="Cao S."/>
            <person name="Wang X."/>
            <person name="Huang S."/>
            <person name="Wang Y."/>
            <person name="Liu Z."/>
            <person name="Liu W."/>
            <person name="Leng X."/>
            <person name="Peng Y."/>
            <person name="Wang N."/>
            <person name="Wang Y."/>
            <person name="Ma Z."/>
            <person name="Xu X."/>
            <person name="Zhang F."/>
            <person name="Xue H."/>
            <person name="Zhong H."/>
            <person name="Wang Y."/>
            <person name="Zhang K."/>
            <person name="Velt A."/>
            <person name="Avia K."/>
            <person name="Holtgrawe D."/>
            <person name="Grimplet J."/>
            <person name="Matus J.T."/>
            <person name="Ware D."/>
            <person name="Wu X."/>
            <person name="Wang H."/>
            <person name="Liu C."/>
            <person name="Fang Y."/>
            <person name="Rustenholz C."/>
            <person name="Cheng Z."/>
            <person name="Xiao H."/>
            <person name="Zhou Y."/>
        </authorList>
    </citation>
    <scope>NUCLEOTIDE SEQUENCE [LARGE SCALE GENOMIC DNA]</scope>
    <source>
        <strain evidence="9">cv. Pinot noir / PN40024</strain>
        <tissue evidence="8">Leaf</tissue>
    </source>
</reference>
<gene>
    <name evidence="8" type="ORF">VitviT2T_029666</name>
</gene>
<dbReference type="EMBL" id="CP126666">
    <property type="protein sequence ID" value="WKA12256.1"/>
    <property type="molecule type" value="Genomic_DNA"/>
</dbReference>
<dbReference type="Proteomes" id="UP001227230">
    <property type="component" value="Chromosome 19"/>
</dbReference>
<evidence type="ECO:0000313" key="8">
    <source>
        <dbReference type="EMBL" id="WKA12256.1"/>
    </source>
</evidence>
<dbReference type="Gene3D" id="1.10.510.10">
    <property type="entry name" value="Transferase(Phosphotransferase) domain 1"/>
    <property type="match status" value="1"/>
</dbReference>
<name>A0ABY9E0X2_VITVI</name>
<dbReference type="InterPro" id="IPR001245">
    <property type="entry name" value="Ser-Thr/Tyr_kinase_cat_dom"/>
</dbReference>